<dbReference type="Gene3D" id="1.20.1740.10">
    <property type="entry name" value="Amino acid/polyamine transporter I"/>
    <property type="match status" value="4"/>
</dbReference>
<evidence type="ECO:0000256" key="11">
    <source>
        <dbReference type="ARBA" id="ARBA00034423"/>
    </source>
</evidence>
<gene>
    <name evidence="15" type="ORF">OCTVUL_1B008924</name>
</gene>
<feature type="transmembrane region" description="Helical" evidence="13">
    <location>
        <begin position="457"/>
        <end position="477"/>
    </location>
</feature>
<feature type="transmembrane region" description="Helical" evidence="13">
    <location>
        <begin position="75"/>
        <end position="96"/>
    </location>
</feature>
<feature type="transmembrane region" description="Helical" evidence="13">
    <location>
        <begin position="625"/>
        <end position="646"/>
    </location>
</feature>
<feature type="transmembrane region" description="Helical" evidence="13">
    <location>
        <begin position="557"/>
        <end position="574"/>
    </location>
</feature>
<feature type="transmembrane region" description="Helical" evidence="13">
    <location>
        <begin position="44"/>
        <end position="63"/>
    </location>
</feature>
<organism evidence="15 16">
    <name type="scientific">Octopus vulgaris</name>
    <name type="common">Common octopus</name>
    <dbReference type="NCBI Taxonomy" id="6645"/>
    <lineage>
        <taxon>Eukaryota</taxon>
        <taxon>Metazoa</taxon>
        <taxon>Spiralia</taxon>
        <taxon>Lophotrochozoa</taxon>
        <taxon>Mollusca</taxon>
        <taxon>Cephalopoda</taxon>
        <taxon>Coleoidea</taxon>
        <taxon>Octopodiformes</taxon>
        <taxon>Octopoda</taxon>
        <taxon>Incirrata</taxon>
        <taxon>Octopodidae</taxon>
        <taxon>Octopus</taxon>
    </lineage>
</organism>
<keyword evidence="7 13" id="KW-1133">Transmembrane helix</keyword>
<feature type="transmembrane region" description="Helical" evidence="13">
    <location>
        <begin position="426"/>
        <end position="445"/>
    </location>
</feature>
<feature type="transmembrane region" description="Helical" evidence="13">
    <location>
        <begin position="667"/>
        <end position="694"/>
    </location>
</feature>
<evidence type="ECO:0000256" key="2">
    <source>
        <dbReference type="ARBA" id="ARBA00008572"/>
    </source>
</evidence>
<comment type="catalytic activity">
    <reaction evidence="12">
        <text>L-ornithine(in) = L-ornithine(out)</text>
        <dbReference type="Rhea" id="RHEA:71199"/>
        <dbReference type="ChEBI" id="CHEBI:46911"/>
    </reaction>
</comment>
<comment type="subcellular location">
    <subcellularLocation>
        <location evidence="1">Cell membrane</location>
        <topology evidence="1">Multi-pass membrane protein</topology>
    </subcellularLocation>
</comment>
<evidence type="ECO:0000256" key="6">
    <source>
        <dbReference type="ARBA" id="ARBA00022970"/>
    </source>
</evidence>
<feature type="transmembrane region" description="Helical" evidence="13">
    <location>
        <begin position="586"/>
        <end position="605"/>
    </location>
</feature>
<feature type="transmembrane region" description="Helical" evidence="13">
    <location>
        <begin position="143"/>
        <end position="160"/>
    </location>
</feature>
<feature type="transmembrane region" description="Helical" evidence="13">
    <location>
        <begin position="865"/>
        <end position="887"/>
    </location>
</feature>
<sequence>MQKSKLSRVLTQSDLVLLGVGSTLGAGAYVLSGEVAKSKAGPSIILSFFVAAIVSVLAGLCYAEFGSRVPKAGSAYVYSYVTVGELIAFIIGWTLVLEYAIGTASVARAWTAHFNTLVDNKISNFLNSTMPINTYFLAQYPDFFALSLVALLTIILAAGVKQSTVFNSIFTVLNLLVLTYVIICGFFTVDFKNWSIDKSEVPPGYGEGGFMPYGISGMLSGAATCFYGFIGFDCIATTGEEAKNPQKAIPVSLTALIFDLTELVDMMSIGTLLAYSVVAKCVVILRYRVLTFDTGESDINLGRYDSTASDHIDLEGKFRLKQLVPFVPLLPEFSSAVNIYLMLKLSPPTWIRFGAWMVVDDRMMALSKEERIPDRMMNLSKEERIELKFQVLTMAVLMRILMNLFRKKAMSNEGMEKTKLARVLTLLDLTLLGVGSTLGAGAYVLSGAVARDKAGPAIVLSFFVAAVVSVLAGLCYAEFGARVPKTGSAYVYSYITVGELIAFIIGWNLILEYAIGTASVARAWTANFNSLIDNAVIDYFNSTMPIRVDYLSEYPDFLAFGLVALLTILLTVGVKQSTLFNNVFTIINLLVLLYVIICGFFQMKLKNWQLTPDEVPPKYGNGGFMPYGVSGMLSGAATCFYGFVGFDCIATTGEEAKNPQKAIPISIILSLIIVFLFYFFVSMVLTMMSPYYLLDVNAPLPAVFSAVGWDTAKYVIAVGAICALTASMVGAIFPLPRVVYAMAEDKVIFGVFSNVSEKFKTPVLATLIAGLFSGLTALIFDLTELVNMMSIGTLLAYTFVAKCVVILRYKKTIFEEPLISDRGTYYNSTSVNTPNTDMQKVTPSFSFAMLFKSQQDVPNQTTEKIVLVTSSLLSLAAIALCVVLVFAEDYLSSGWAIYLIVQFLVLMTVCMVIIAMQPSNTADIPFKVPFVPVIPEISAALNIYLMLKLPVSTWVRFCVWMFVGFLVYFGYGYEHSTAKRRDMTDYVNITEDESD</sequence>
<dbReference type="GO" id="GO:0000064">
    <property type="term" value="F:L-ornithine transmembrane transporter activity"/>
    <property type="evidence" value="ECO:0007669"/>
    <property type="project" value="TreeGrafter"/>
</dbReference>
<evidence type="ECO:0000256" key="4">
    <source>
        <dbReference type="ARBA" id="ARBA00022475"/>
    </source>
</evidence>
<evidence type="ECO:0000313" key="16">
    <source>
        <dbReference type="Proteomes" id="UP001162480"/>
    </source>
</evidence>
<accession>A0AA36FJF5</accession>
<feature type="domain" description="Cationic amino acid transporter C-terminal" evidence="14">
    <location>
        <begin position="926"/>
        <end position="976"/>
    </location>
</feature>
<keyword evidence="6" id="KW-0029">Amino-acid transport</keyword>
<dbReference type="FunFam" id="1.20.1740.10:FF:000050">
    <property type="entry name" value="MGC157082 protein"/>
    <property type="match status" value="1"/>
</dbReference>
<evidence type="ECO:0000256" key="7">
    <source>
        <dbReference type="ARBA" id="ARBA00022989"/>
    </source>
</evidence>
<proteinExistence type="inferred from homology"/>
<evidence type="ECO:0000256" key="13">
    <source>
        <dbReference type="SAM" id="Phobius"/>
    </source>
</evidence>
<keyword evidence="3" id="KW-0813">Transport</keyword>
<dbReference type="Proteomes" id="UP001162480">
    <property type="component" value="Chromosome 26"/>
</dbReference>
<evidence type="ECO:0000313" key="15">
    <source>
        <dbReference type="EMBL" id="CAI9741170.1"/>
    </source>
</evidence>
<keyword evidence="16" id="KW-1185">Reference proteome</keyword>
<feature type="transmembrane region" description="Helical" evidence="13">
    <location>
        <begin position="489"/>
        <end position="510"/>
    </location>
</feature>
<keyword evidence="4" id="KW-1003">Cell membrane</keyword>
<dbReference type="PANTHER" id="PTHR43243:SF105">
    <property type="entry name" value="CATIONIC AMINO ACID TRANSPORTER C-TERMINAL DOMAIN-CONTAINING PROTEIN"/>
    <property type="match status" value="1"/>
</dbReference>
<dbReference type="EMBL" id="OX597839">
    <property type="protein sequence ID" value="CAI9741170.1"/>
    <property type="molecule type" value="Genomic_DNA"/>
</dbReference>
<feature type="transmembrane region" description="Helical" evidence="13">
    <location>
        <begin position="209"/>
        <end position="230"/>
    </location>
</feature>
<dbReference type="NCBIfam" id="TIGR00906">
    <property type="entry name" value="2A0303"/>
    <property type="match status" value="1"/>
</dbReference>
<reference evidence="15" key="1">
    <citation type="submission" date="2023-08" db="EMBL/GenBank/DDBJ databases">
        <authorList>
            <person name="Alioto T."/>
            <person name="Alioto T."/>
            <person name="Gomez Garrido J."/>
        </authorList>
    </citation>
    <scope>NUCLEOTIDE SEQUENCE</scope>
</reference>
<feature type="transmembrane region" description="Helical" evidence="13">
    <location>
        <begin position="928"/>
        <end position="947"/>
    </location>
</feature>
<feature type="transmembrane region" description="Helical" evidence="13">
    <location>
        <begin position="761"/>
        <end position="780"/>
    </location>
</feature>
<dbReference type="GO" id="GO:0097638">
    <property type="term" value="P:L-arginine import across plasma membrane"/>
    <property type="evidence" value="ECO:0007669"/>
    <property type="project" value="TreeGrafter"/>
</dbReference>
<keyword evidence="8 13" id="KW-0472">Membrane</keyword>
<protein>
    <submittedName>
        <fullName evidence="15">High affinity cationic amino acid transporter 1-like</fullName>
    </submittedName>
</protein>
<comment type="catalytic activity">
    <reaction evidence="10">
        <text>L-lysine(in) = L-lysine(out)</text>
        <dbReference type="Rhea" id="RHEA:70935"/>
        <dbReference type="ChEBI" id="CHEBI:32551"/>
    </reaction>
</comment>
<dbReference type="InterPro" id="IPR004755">
    <property type="entry name" value="Cat_AA_permease"/>
</dbReference>
<feature type="transmembrane region" description="Helical" evidence="13">
    <location>
        <begin position="12"/>
        <end position="32"/>
    </location>
</feature>
<feature type="transmembrane region" description="Helical" evidence="13">
    <location>
        <begin position="786"/>
        <end position="807"/>
    </location>
</feature>
<dbReference type="GO" id="GO:0015189">
    <property type="term" value="F:L-lysine transmembrane transporter activity"/>
    <property type="evidence" value="ECO:0007669"/>
    <property type="project" value="TreeGrafter"/>
</dbReference>
<dbReference type="GO" id="GO:0005886">
    <property type="term" value="C:plasma membrane"/>
    <property type="evidence" value="ECO:0007669"/>
    <property type="project" value="UniProtKB-SubCell"/>
</dbReference>
<evidence type="ECO:0000259" key="14">
    <source>
        <dbReference type="Pfam" id="PF13906"/>
    </source>
</evidence>
<feature type="domain" description="Cationic amino acid transporter C-terminal" evidence="14">
    <location>
        <begin position="324"/>
        <end position="359"/>
    </location>
</feature>
<keyword evidence="5 13" id="KW-0812">Transmembrane</keyword>
<comment type="catalytic activity">
    <reaction evidence="11">
        <text>L-arginine(in) = L-arginine(out)</text>
        <dbReference type="Rhea" id="RHEA:32143"/>
        <dbReference type="ChEBI" id="CHEBI:32682"/>
    </reaction>
</comment>
<dbReference type="Pfam" id="PF13520">
    <property type="entry name" value="AA_permease_2"/>
    <property type="match status" value="2"/>
</dbReference>
<evidence type="ECO:0000256" key="1">
    <source>
        <dbReference type="ARBA" id="ARBA00004651"/>
    </source>
</evidence>
<evidence type="ECO:0000256" key="8">
    <source>
        <dbReference type="ARBA" id="ARBA00023136"/>
    </source>
</evidence>
<feature type="transmembrane region" description="Helical" evidence="13">
    <location>
        <begin position="953"/>
        <end position="973"/>
    </location>
</feature>
<dbReference type="AlphaFoldDB" id="A0AA36FJF5"/>
<keyword evidence="9" id="KW-0325">Glycoprotein</keyword>
<evidence type="ECO:0000256" key="3">
    <source>
        <dbReference type="ARBA" id="ARBA00022448"/>
    </source>
</evidence>
<name>A0AA36FJF5_OCTVU</name>
<evidence type="ECO:0000256" key="10">
    <source>
        <dbReference type="ARBA" id="ARBA00034422"/>
    </source>
</evidence>
<evidence type="ECO:0000256" key="9">
    <source>
        <dbReference type="ARBA" id="ARBA00023180"/>
    </source>
</evidence>
<dbReference type="Pfam" id="PF13906">
    <property type="entry name" value="AA_permease_C"/>
    <property type="match status" value="2"/>
</dbReference>
<evidence type="ECO:0000256" key="12">
    <source>
        <dbReference type="ARBA" id="ARBA00034450"/>
    </source>
</evidence>
<feature type="transmembrane region" description="Helical" evidence="13">
    <location>
        <begin position="172"/>
        <end position="189"/>
    </location>
</feature>
<comment type="similarity">
    <text evidence="2">Belongs to the amino acid-polyamine-organocation (APC) superfamily. Cationic amino acid transporter (CAT) (TC 2.A.3.3) family.</text>
</comment>
<evidence type="ECO:0000256" key="5">
    <source>
        <dbReference type="ARBA" id="ARBA00022692"/>
    </source>
</evidence>
<dbReference type="PANTHER" id="PTHR43243">
    <property type="entry name" value="INNER MEMBRANE TRANSPORTER YGJI-RELATED"/>
    <property type="match status" value="1"/>
</dbReference>
<dbReference type="InterPro" id="IPR002293">
    <property type="entry name" value="AA/rel_permease1"/>
</dbReference>
<feature type="transmembrane region" description="Helical" evidence="13">
    <location>
        <begin position="714"/>
        <end position="740"/>
    </location>
</feature>
<dbReference type="GO" id="GO:0061459">
    <property type="term" value="F:L-arginine transmembrane transporter activity"/>
    <property type="evidence" value="ECO:0007669"/>
    <property type="project" value="TreeGrafter"/>
</dbReference>
<feature type="transmembrane region" description="Helical" evidence="13">
    <location>
        <begin position="893"/>
        <end position="916"/>
    </location>
</feature>
<dbReference type="InterPro" id="IPR029485">
    <property type="entry name" value="CAT_C"/>
</dbReference>